<gene>
    <name evidence="2" type="ORF">A3B45_03695</name>
</gene>
<dbReference type="STRING" id="1797785.A3B45_03695"/>
<sequence length="171" mass="19228">MKLSLILIFLLVLPSVVSARVTPNDYYQQSRANFESQLSKISDVGKRDKVKQADQLLYDINQKVCSRFDEDLNKLSVILEELKRRNGVTETVVAFGQGDTQLDTAAYWLNYAAEAVAYQKIQDYTPSLNLSSLSGSFTIQINSLKGDLGVLKNKILRAKSEVKKAVDQYDK</sequence>
<organism evidence="2 3">
    <name type="scientific">Candidatus Daviesbacteria bacterium RIFCSPLOWO2_01_FULL_39_12</name>
    <dbReference type="NCBI Taxonomy" id="1797785"/>
    <lineage>
        <taxon>Bacteria</taxon>
        <taxon>Candidatus Daviesiibacteriota</taxon>
    </lineage>
</organism>
<feature type="chain" id="PRO_5009519150" description="DUF5667 domain-containing protein" evidence="1">
    <location>
        <begin position="20"/>
        <end position="171"/>
    </location>
</feature>
<evidence type="ECO:0008006" key="4">
    <source>
        <dbReference type="Google" id="ProtNLM"/>
    </source>
</evidence>
<evidence type="ECO:0000256" key="1">
    <source>
        <dbReference type="SAM" id="SignalP"/>
    </source>
</evidence>
<comment type="caution">
    <text evidence="2">The sequence shown here is derived from an EMBL/GenBank/DDBJ whole genome shotgun (WGS) entry which is preliminary data.</text>
</comment>
<name>A0A1F5KU55_9BACT</name>
<protein>
    <recommendedName>
        <fullName evidence="4">DUF5667 domain-containing protein</fullName>
    </recommendedName>
</protein>
<accession>A0A1F5KU55</accession>
<feature type="signal peptide" evidence="1">
    <location>
        <begin position="1"/>
        <end position="19"/>
    </location>
</feature>
<dbReference type="Proteomes" id="UP000178565">
    <property type="component" value="Unassembled WGS sequence"/>
</dbReference>
<evidence type="ECO:0000313" key="2">
    <source>
        <dbReference type="EMBL" id="OGE44355.1"/>
    </source>
</evidence>
<dbReference type="EMBL" id="MFDM01000003">
    <property type="protein sequence ID" value="OGE44355.1"/>
    <property type="molecule type" value="Genomic_DNA"/>
</dbReference>
<proteinExistence type="predicted"/>
<keyword evidence="1" id="KW-0732">Signal</keyword>
<evidence type="ECO:0000313" key="3">
    <source>
        <dbReference type="Proteomes" id="UP000178565"/>
    </source>
</evidence>
<dbReference type="AlphaFoldDB" id="A0A1F5KU55"/>
<reference evidence="2 3" key="1">
    <citation type="journal article" date="2016" name="Nat. Commun.">
        <title>Thousands of microbial genomes shed light on interconnected biogeochemical processes in an aquifer system.</title>
        <authorList>
            <person name="Anantharaman K."/>
            <person name="Brown C.T."/>
            <person name="Hug L.A."/>
            <person name="Sharon I."/>
            <person name="Castelle C.J."/>
            <person name="Probst A.J."/>
            <person name="Thomas B.C."/>
            <person name="Singh A."/>
            <person name="Wilkins M.J."/>
            <person name="Karaoz U."/>
            <person name="Brodie E.L."/>
            <person name="Williams K.H."/>
            <person name="Hubbard S.S."/>
            <person name="Banfield J.F."/>
        </authorList>
    </citation>
    <scope>NUCLEOTIDE SEQUENCE [LARGE SCALE GENOMIC DNA]</scope>
</reference>